<keyword evidence="6" id="KW-1185">Reference proteome</keyword>
<dbReference type="Pfam" id="PF01590">
    <property type="entry name" value="GAF"/>
    <property type="match status" value="1"/>
</dbReference>
<dbReference type="Pfam" id="PF00512">
    <property type="entry name" value="HisKA"/>
    <property type="match status" value="1"/>
</dbReference>
<dbReference type="InterPro" id="IPR005467">
    <property type="entry name" value="His_kinase_dom"/>
</dbReference>
<comment type="catalytic activity">
    <reaction evidence="1">
        <text>ATP + protein L-histidine = ADP + protein N-phospho-L-histidine.</text>
        <dbReference type="EC" id="2.7.13.3"/>
    </reaction>
</comment>
<name>A0ABT5DPN9_9BACT</name>
<dbReference type="InterPro" id="IPR029016">
    <property type="entry name" value="GAF-like_dom_sf"/>
</dbReference>
<dbReference type="Proteomes" id="UP001221686">
    <property type="component" value="Unassembled WGS sequence"/>
</dbReference>
<dbReference type="PROSITE" id="PS50109">
    <property type="entry name" value="HIS_KIN"/>
    <property type="match status" value="1"/>
</dbReference>
<evidence type="ECO:0000259" key="4">
    <source>
        <dbReference type="PROSITE" id="PS50109"/>
    </source>
</evidence>
<sequence>MNAPFESPRSDSMDATLAADIAAVAAIPMVAPILRVIADVTGMRFVCVARVTEDSWAACAVLDRIKVGIKPGDPLDVTTTLCRKVRTQQAPVVINHASLDPEYCDHPTPKLYNIESYLSFPLYRADGSYFGSLCAIDPLPRTVSDPAILRTMSMFAQLISLQIDGEKRHAGARTPVQHERETAELREQFIAVLGHDVRTPLASIVTGAELLRRMALAPESMQVVERIGRSAGQVAARIDDVLDFTRGRMGGEMAVERRASGQLRAELYQVIAELQSAHAERSVQARIEVPVPVMCDSRRLAQLLANLLKNALVHGAPDQPVDVLAFADEARFVLSVTNRGPAIPDDEQVRLFQPFRRGARKRPGEGLGLGLYIAAEIARSHGGRLDVHSDEESTCFTFTMPTASGAG</sequence>
<dbReference type="SUPFAM" id="SSF47384">
    <property type="entry name" value="Homodimeric domain of signal transducing histidine kinase"/>
    <property type="match status" value="1"/>
</dbReference>
<dbReference type="Pfam" id="PF02518">
    <property type="entry name" value="HATPase_c"/>
    <property type="match status" value="1"/>
</dbReference>
<dbReference type="SMART" id="SM00065">
    <property type="entry name" value="GAF"/>
    <property type="match status" value="1"/>
</dbReference>
<evidence type="ECO:0000256" key="2">
    <source>
        <dbReference type="ARBA" id="ARBA00012438"/>
    </source>
</evidence>
<keyword evidence="5" id="KW-0418">Kinase</keyword>
<evidence type="ECO:0000256" key="1">
    <source>
        <dbReference type="ARBA" id="ARBA00000085"/>
    </source>
</evidence>
<evidence type="ECO:0000313" key="5">
    <source>
        <dbReference type="EMBL" id="MDC0715615.1"/>
    </source>
</evidence>
<dbReference type="CDD" id="cd00082">
    <property type="entry name" value="HisKA"/>
    <property type="match status" value="1"/>
</dbReference>
<protein>
    <recommendedName>
        <fullName evidence="2">histidine kinase</fullName>
        <ecNumber evidence="2">2.7.13.3</ecNumber>
    </recommendedName>
</protein>
<dbReference type="PRINTS" id="PR00344">
    <property type="entry name" value="BCTRLSENSOR"/>
</dbReference>
<feature type="domain" description="Histidine kinase" evidence="4">
    <location>
        <begin position="192"/>
        <end position="404"/>
    </location>
</feature>
<dbReference type="InterPro" id="IPR003594">
    <property type="entry name" value="HATPase_dom"/>
</dbReference>
<dbReference type="SMART" id="SM00387">
    <property type="entry name" value="HATPase_c"/>
    <property type="match status" value="1"/>
</dbReference>
<keyword evidence="3" id="KW-0597">Phosphoprotein</keyword>
<dbReference type="InterPro" id="IPR003018">
    <property type="entry name" value="GAF"/>
</dbReference>
<keyword evidence="5" id="KW-0808">Transferase</keyword>
<dbReference type="InterPro" id="IPR004358">
    <property type="entry name" value="Sig_transdc_His_kin-like_C"/>
</dbReference>
<gene>
    <name evidence="5" type="ORF">POL25_01855</name>
</gene>
<dbReference type="SUPFAM" id="SSF55781">
    <property type="entry name" value="GAF domain-like"/>
    <property type="match status" value="1"/>
</dbReference>
<dbReference type="CDD" id="cd00075">
    <property type="entry name" value="HATPase"/>
    <property type="match status" value="1"/>
</dbReference>
<evidence type="ECO:0000256" key="3">
    <source>
        <dbReference type="ARBA" id="ARBA00022553"/>
    </source>
</evidence>
<dbReference type="SMART" id="SM00388">
    <property type="entry name" value="HisKA"/>
    <property type="match status" value="1"/>
</dbReference>
<proteinExistence type="predicted"/>
<dbReference type="PANTHER" id="PTHR43547">
    <property type="entry name" value="TWO-COMPONENT HISTIDINE KINASE"/>
    <property type="match status" value="1"/>
</dbReference>
<dbReference type="InterPro" id="IPR036890">
    <property type="entry name" value="HATPase_C_sf"/>
</dbReference>
<comment type="caution">
    <text evidence="5">The sequence shown here is derived from an EMBL/GenBank/DDBJ whole genome shotgun (WGS) entry which is preliminary data.</text>
</comment>
<dbReference type="EMBL" id="JAQNDL010000001">
    <property type="protein sequence ID" value="MDC0715615.1"/>
    <property type="molecule type" value="Genomic_DNA"/>
</dbReference>
<dbReference type="InterPro" id="IPR036097">
    <property type="entry name" value="HisK_dim/P_sf"/>
</dbReference>
<organism evidence="5 6">
    <name type="scientific">Nannocystis bainbridge</name>
    <dbReference type="NCBI Taxonomy" id="2995303"/>
    <lineage>
        <taxon>Bacteria</taxon>
        <taxon>Pseudomonadati</taxon>
        <taxon>Myxococcota</taxon>
        <taxon>Polyangia</taxon>
        <taxon>Nannocystales</taxon>
        <taxon>Nannocystaceae</taxon>
        <taxon>Nannocystis</taxon>
    </lineage>
</organism>
<accession>A0ABT5DPN9</accession>
<dbReference type="SUPFAM" id="SSF55874">
    <property type="entry name" value="ATPase domain of HSP90 chaperone/DNA topoisomerase II/histidine kinase"/>
    <property type="match status" value="1"/>
</dbReference>
<reference evidence="5 6" key="1">
    <citation type="submission" date="2022-11" db="EMBL/GenBank/DDBJ databases">
        <title>Minimal conservation of predation-associated metabolite biosynthetic gene clusters underscores biosynthetic potential of Myxococcota including descriptions for ten novel species: Archangium lansinium sp. nov., Myxococcus landrumus sp. nov., Nannocystis bai.</title>
        <authorList>
            <person name="Ahearne A."/>
            <person name="Stevens C."/>
            <person name="Dowd S."/>
        </authorList>
    </citation>
    <scope>NUCLEOTIDE SEQUENCE [LARGE SCALE GENOMIC DNA]</scope>
    <source>
        <strain evidence="5 6">BB15-2</strain>
    </source>
</reference>
<dbReference type="EC" id="2.7.13.3" evidence="2"/>
<dbReference type="Gene3D" id="3.30.450.40">
    <property type="match status" value="1"/>
</dbReference>
<dbReference type="InterPro" id="IPR003661">
    <property type="entry name" value="HisK_dim/P_dom"/>
</dbReference>
<dbReference type="Gene3D" id="3.30.565.10">
    <property type="entry name" value="Histidine kinase-like ATPase, C-terminal domain"/>
    <property type="match status" value="1"/>
</dbReference>
<evidence type="ECO:0000313" key="6">
    <source>
        <dbReference type="Proteomes" id="UP001221686"/>
    </source>
</evidence>
<dbReference type="GO" id="GO:0016301">
    <property type="term" value="F:kinase activity"/>
    <property type="evidence" value="ECO:0007669"/>
    <property type="project" value="UniProtKB-KW"/>
</dbReference>
<dbReference type="Gene3D" id="1.10.287.130">
    <property type="match status" value="1"/>
</dbReference>
<dbReference type="PANTHER" id="PTHR43547:SF2">
    <property type="entry name" value="HYBRID SIGNAL TRANSDUCTION HISTIDINE KINASE C"/>
    <property type="match status" value="1"/>
</dbReference>
<dbReference type="RefSeq" id="WP_272084040.1">
    <property type="nucleotide sequence ID" value="NZ_JAQNDL010000001.1"/>
</dbReference>